<feature type="domain" description="NADPH-dependent FMN reductase-like" evidence="2">
    <location>
        <begin position="3"/>
        <end position="147"/>
    </location>
</feature>
<dbReference type="GO" id="GO:0010181">
    <property type="term" value="F:FMN binding"/>
    <property type="evidence" value="ECO:0007669"/>
    <property type="project" value="TreeGrafter"/>
</dbReference>
<dbReference type="OrthoDB" id="9059at2157"/>
<dbReference type="InterPro" id="IPR005025">
    <property type="entry name" value="FMN_Rdtase-like_dom"/>
</dbReference>
<reference evidence="3 4" key="1">
    <citation type="submission" date="2018-02" db="EMBL/GenBank/DDBJ databases">
        <title>Complete genome of Nitrosopumilus oxyclinae HCE1.</title>
        <authorList>
            <person name="Qin W."/>
            <person name="Zheng Y."/>
            <person name="Stahl D.A."/>
        </authorList>
    </citation>
    <scope>NUCLEOTIDE SEQUENCE [LARGE SCALE GENOMIC DNA]</scope>
    <source>
        <strain evidence="3 4">HCE1</strain>
    </source>
</reference>
<dbReference type="InterPro" id="IPR029039">
    <property type="entry name" value="Flavoprotein-like_sf"/>
</dbReference>
<evidence type="ECO:0000256" key="1">
    <source>
        <dbReference type="ARBA" id="ARBA00038292"/>
    </source>
</evidence>
<dbReference type="Proteomes" id="UP000509441">
    <property type="component" value="Chromosome"/>
</dbReference>
<keyword evidence="4" id="KW-1185">Reference proteome</keyword>
<evidence type="ECO:0000313" key="3">
    <source>
        <dbReference type="EMBL" id="QLH04994.1"/>
    </source>
</evidence>
<sequence>MAKIVIIVGSVRSERHGIKVAKWVVSKLKEKGHDVSLVDPLELDLPILDKMYKEMESPPEKLQNLQKILKEADGYVPITPEYNHSVSSALKNTLDYFLEEYFFKPSAIISYSVGAFGGITAGNHLRQILAEMGTLAISSQLPISKVHEVFDADGKLLDENYDRRFSRFLKEFEWYMSALSKQRESGMPY</sequence>
<proteinExistence type="inferred from homology"/>
<dbReference type="InterPro" id="IPR050712">
    <property type="entry name" value="NAD(P)H-dep_reductase"/>
</dbReference>
<dbReference type="EMBL" id="CP026994">
    <property type="protein sequence ID" value="QLH04994.1"/>
    <property type="molecule type" value="Genomic_DNA"/>
</dbReference>
<dbReference type="PANTHER" id="PTHR30543">
    <property type="entry name" value="CHROMATE REDUCTASE"/>
    <property type="match status" value="1"/>
</dbReference>
<protein>
    <submittedName>
        <fullName evidence="3">NADPH-dependent FMN reductase</fullName>
    </submittedName>
</protein>
<dbReference type="PANTHER" id="PTHR30543:SF21">
    <property type="entry name" value="NAD(P)H-DEPENDENT FMN REDUCTASE LOT6"/>
    <property type="match status" value="1"/>
</dbReference>
<dbReference type="RefSeq" id="WP_179362225.1">
    <property type="nucleotide sequence ID" value="NZ_CP026994.1"/>
</dbReference>
<gene>
    <name evidence="3" type="ORF">C5F49_06435</name>
</gene>
<accession>A0A7D5M1Y4</accession>
<dbReference type="GO" id="GO:0016491">
    <property type="term" value="F:oxidoreductase activity"/>
    <property type="evidence" value="ECO:0007669"/>
    <property type="project" value="InterPro"/>
</dbReference>
<dbReference type="Pfam" id="PF03358">
    <property type="entry name" value="FMN_red"/>
    <property type="match status" value="1"/>
</dbReference>
<organism evidence="3 4">
    <name type="scientific">Nitrosopumilus oxyclinae</name>
    <dbReference type="NCBI Taxonomy" id="1959104"/>
    <lineage>
        <taxon>Archaea</taxon>
        <taxon>Nitrososphaerota</taxon>
        <taxon>Nitrososphaeria</taxon>
        <taxon>Nitrosopumilales</taxon>
        <taxon>Nitrosopumilaceae</taxon>
        <taxon>Nitrosopumilus</taxon>
    </lineage>
</organism>
<dbReference type="KEGG" id="nox:C5F49_06435"/>
<dbReference type="Gene3D" id="3.40.50.360">
    <property type="match status" value="1"/>
</dbReference>
<name>A0A7D5M1Y4_9ARCH</name>
<comment type="similarity">
    <text evidence="1">Belongs to the SsuE family. Isf subfamily.</text>
</comment>
<evidence type="ECO:0000313" key="4">
    <source>
        <dbReference type="Proteomes" id="UP000509441"/>
    </source>
</evidence>
<dbReference type="SUPFAM" id="SSF52218">
    <property type="entry name" value="Flavoproteins"/>
    <property type="match status" value="1"/>
</dbReference>
<dbReference type="AlphaFoldDB" id="A0A7D5M1Y4"/>
<dbReference type="GeneID" id="56061602"/>
<evidence type="ECO:0000259" key="2">
    <source>
        <dbReference type="Pfam" id="PF03358"/>
    </source>
</evidence>
<dbReference type="GO" id="GO:0005829">
    <property type="term" value="C:cytosol"/>
    <property type="evidence" value="ECO:0007669"/>
    <property type="project" value="TreeGrafter"/>
</dbReference>